<dbReference type="PATRIC" id="fig|1393034.3.peg.557"/>
<reference evidence="5" key="1">
    <citation type="submission" date="2016-01" db="EMBL/GenBank/DDBJ databases">
        <authorList>
            <person name="Mitreva M."/>
            <person name="Pepin K.H."/>
            <person name="Mihindukulasuriya K.A."/>
            <person name="Fulton R."/>
            <person name="Fronick C."/>
            <person name="O'Laughlin M."/>
            <person name="Miner T."/>
            <person name="Herter B."/>
            <person name="Rosa B.A."/>
            <person name="Cordes M."/>
            <person name="Tomlinson C."/>
            <person name="Wollam A."/>
            <person name="Palsikar V.B."/>
            <person name="Mardis E.R."/>
            <person name="Wilson R.K."/>
        </authorList>
    </citation>
    <scope>NUCLEOTIDE SEQUENCE [LARGE SCALE GENOMIC DNA]</scope>
    <source>
        <strain evidence="5">DNF00019</strain>
    </source>
</reference>
<feature type="domain" description="OLD protein-like TOPRIM" evidence="3">
    <location>
        <begin position="352"/>
        <end position="425"/>
    </location>
</feature>
<dbReference type="STRING" id="1393034.HMPREF3192_00575"/>
<accession>A0A133XWA2</accession>
<dbReference type="GO" id="GO:0016887">
    <property type="term" value="F:ATP hydrolysis activity"/>
    <property type="evidence" value="ECO:0007669"/>
    <property type="project" value="InterPro"/>
</dbReference>
<protein>
    <recommendedName>
        <fullName evidence="6">RecF/RecN/SMC protein</fullName>
    </recommendedName>
</protein>
<evidence type="ECO:0000259" key="3">
    <source>
        <dbReference type="Pfam" id="PF20469"/>
    </source>
</evidence>
<dbReference type="AlphaFoldDB" id="A0A133XWA2"/>
<dbReference type="InterPro" id="IPR041685">
    <property type="entry name" value="AAA_GajA/Old/RecF-like"/>
</dbReference>
<evidence type="ECO:0000313" key="5">
    <source>
        <dbReference type="Proteomes" id="UP000070675"/>
    </source>
</evidence>
<dbReference type="InterPro" id="IPR051396">
    <property type="entry name" value="Bact_Antivir_Def_Nuclease"/>
</dbReference>
<dbReference type="Pfam" id="PF20469">
    <property type="entry name" value="OLD-like_TOPRIM"/>
    <property type="match status" value="1"/>
</dbReference>
<proteinExistence type="predicted"/>
<evidence type="ECO:0000259" key="1">
    <source>
        <dbReference type="Pfam" id="PF13175"/>
    </source>
</evidence>
<dbReference type="RefSeq" id="WP_066305037.1">
    <property type="nucleotide sequence ID" value="NZ_KQ959487.1"/>
</dbReference>
<dbReference type="Pfam" id="PF13304">
    <property type="entry name" value="AAA_21"/>
    <property type="match status" value="1"/>
</dbReference>
<feature type="domain" description="ATPase AAA-type core" evidence="2">
    <location>
        <begin position="244"/>
        <end position="314"/>
    </location>
</feature>
<dbReference type="EMBL" id="LSCR01000006">
    <property type="protein sequence ID" value="KXB35210.1"/>
    <property type="molecule type" value="Genomic_DNA"/>
</dbReference>
<name>A0A133XWA2_9ACTN</name>
<dbReference type="SUPFAM" id="SSF52540">
    <property type="entry name" value="P-loop containing nucleoside triphosphate hydrolases"/>
    <property type="match status" value="1"/>
</dbReference>
<dbReference type="InterPro" id="IPR034139">
    <property type="entry name" value="TOPRIM_OLD"/>
</dbReference>
<comment type="caution">
    <text evidence="4">The sequence shown here is derived from an EMBL/GenBank/DDBJ whole genome shotgun (WGS) entry which is preliminary data.</text>
</comment>
<evidence type="ECO:0000313" key="4">
    <source>
        <dbReference type="EMBL" id="KXB35210.1"/>
    </source>
</evidence>
<evidence type="ECO:0000259" key="2">
    <source>
        <dbReference type="Pfam" id="PF13304"/>
    </source>
</evidence>
<keyword evidence="5" id="KW-1185">Reference proteome</keyword>
<feature type="domain" description="Endonuclease GajA/Old nuclease/RecF-like AAA" evidence="1">
    <location>
        <begin position="1"/>
        <end position="71"/>
    </location>
</feature>
<gene>
    <name evidence="4" type="ORF">HMPREF3192_00575</name>
</gene>
<dbReference type="Gene3D" id="3.40.50.300">
    <property type="entry name" value="P-loop containing nucleotide triphosphate hydrolases"/>
    <property type="match status" value="2"/>
</dbReference>
<dbReference type="InterPro" id="IPR027417">
    <property type="entry name" value="P-loop_NTPase"/>
</dbReference>
<dbReference type="PANTHER" id="PTHR43581:SF3">
    <property type="entry name" value="AAA+ ATPASE DOMAIN-CONTAINING PROTEIN"/>
    <property type="match status" value="1"/>
</dbReference>
<evidence type="ECO:0008006" key="6">
    <source>
        <dbReference type="Google" id="ProtNLM"/>
    </source>
</evidence>
<organism evidence="4 5">
    <name type="scientific">Atopobium deltae</name>
    <dbReference type="NCBI Taxonomy" id="1393034"/>
    <lineage>
        <taxon>Bacteria</taxon>
        <taxon>Bacillati</taxon>
        <taxon>Actinomycetota</taxon>
        <taxon>Coriobacteriia</taxon>
        <taxon>Coriobacteriales</taxon>
        <taxon>Atopobiaceae</taxon>
        <taxon>Atopobium</taxon>
    </lineage>
</organism>
<sequence>MIIRNLRIDNFRGIKKLNWSIQADKKLICIIGAGDSGKTTVLDALDWLLGDRWNLPISFSDYSDESKPIVITALLTDLPADLMTIDSCGLYLQGISEDGEVVPEPFDGCEQCLVVELEINIDFEPTWSIIRSDGTLAAFKSSARRKLGVSKLDERVDAHLRWSRNSALGKVSRGTDGAEAAMKGATQAAREALGNISMPDDFAHVLDGIRAGAQAFGAASYSNMVPGLDTSRGDGYGSLALYSGSVPVHRYGLGTRRLTSLAIQKLGAIDSSTLLVDEVESGLEPHRVIGLIETLKADAAISQVFLTTHSSNAVESCAASEIAILSNRGGDSSCVFVPEELEGLHRSNPSPFLARSIVVVEGQTEEGLYRAFAAYRDERARSQGKPTLAALGTCLCQGGGGSDAVSKAQEFAGLGYKVALLVDSDDSTTNAKLEGAEQSGVQVFAWPDGWSTENALFEALDKELISKLLAFLIDEEIVPRERIDDDFARNEPGPFDPFSPEKLWSAQPEENVRKALVVSSTRRSGKRKGWFKSVPSSIALGEWLISSALESERFVQSALYKTFSELLNTFPAEK</sequence>
<dbReference type="Pfam" id="PF13175">
    <property type="entry name" value="AAA_15"/>
    <property type="match status" value="1"/>
</dbReference>
<dbReference type="GO" id="GO:0005524">
    <property type="term" value="F:ATP binding"/>
    <property type="evidence" value="ECO:0007669"/>
    <property type="project" value="InterPro"/>
</dbReference>
<dbReference type="PANTHER" id="PTHR43581">
    <property type="entry name" value="ATP/GTP PHOSPHATASE"/>
    <property type="match status" value="1"/>
</dbReference>
<dbReference type="InterPro" id="IPR003959">
    <property type="entry name" value="ATPase_AAA_core"/>
</dbReference>
<dbReference type="Proteomes" id="UP000070675">
    <property type="component" value="Unassembled WGS sequence"/>
</dbReference>